<evidence type="ECO:0000256" key="5">
    <source>
        <dbReference type="ARBA" id="ARBA00023163"/>
    </source>
</evidence>
<dbReference type="InterPro" id="IPR036388">
    <property type="entry name" value="WH-like_DNA-bd_sf"/>
</dbReference>
<keyword evidence="8" id="KW-1185">Reference proteome</keyword>
<keyword evidence="2" id="KW-0963">Cytoplasm</keyword>
<evidence type="ECO:0000256" key="3">
    <source>
        <dbReference type="ARBA" id="ARBA00023015"/>
    </source>
</evidence>
<dbReference type="SUPFAM" id="SSF46785">
    <property type="entry name" value="Winged helix' DNA-binding domain"/>
    <property type="match status" value="1"/>
</dbReference>
<dbReference type="PROSITE" id="PS50995">
    <property type="entry name" value="HTH_MARR_2"/>
    <property type="match status" value="1"/>
</dbReference>
<organism evidence="7 8">
    <name type="scientific">Acinetobacter pollinis</name>
    <dbReference type="NCBI Taxonomy" id="2605270"/>
    <lineage>
        <taxon>Bacteria</taxon>
        <taxon>Pseudomonadati</taxon>
        <taxon>Pseudomonadota</taxon>
        <taxon>Gammaproteobacteria</taxon>
        <taxon>Moraxellales</taxon>
        <taxon>Moraxellaceae</taxon>
        <taxon>Acinetobacter</taxon>
    </lineage>
</organism>
<dbReference type="InterPro" id="IPR036390">
    <property type="entry name" value="WH_DNA-bd_sf"/>
</dbReference>
<dbReference type="EMBL" id="VTDN01000003">
    <property type="protein sequence ID" value="MEB5476309.1"/>
    <property type="molecule type" value="Genomic_DNA"/>
</dbReference>
<dbReference type="PANTHER" id="PTHR33164:SF5">
    <property type="entry name" value="ORGANIC HYDROPEROXIDE RESISTANCE TRANSCRIPTIONAL REGULATOR"/>
    <property type="match status" value="1"/>
</dbReference>
<dbReference type="SMART" id="SM00347">
    <property type="entry name" value="HTH_MARR"/>
    <property type="match status" value="1"/>
</dbReference>
<dbReference type="PANTHER" id="PTHR33164">
    <property type="entry name" value="TRANSCRIPTIONAL REGULATOR, MARR FAMILY"/>
    <property type="match status" value="1"/>
</dbReference>
<keyword evidence="5" id="KW-0804">Transcription</keyword>
<dbReference type="InterPro" id="IPR000835">
    <property type="entry name" value="HTH_MarR-typ"/>
</dbReference>
<keyword evidence="4" id="KW-0238">DNA-binding</keyword>
<gene>
    <name evidence="7" type="ORF">I2F25_04460</name>
</gene>
<evidence type="ECO:0000256" key="2">
    <source>
        <dbReference type="ARBA" id="ARBA00022490"/>
    </source>
</evidence>
<proteinExistence type="predicted"/>
<evidence type="ECO:0000313" key="7">
    <source>
        <dbReference type="EMBL" id="MEB5476309.1"/>
    </source>
</evidence>
<evidence type="ECO:0000259" key="6">
    <source>
        <dbReference type="PROSITE" id="PS50995"/>
    </source>
</evidence>
<protein>
    <submittedName>
        <fullName evidence="7">MarR family transcriptional regulator</fullName>
    </submittedName>
</protein>
<name>A0ABU6DR22_9GAMM</name>
<dbReference type="InterPro" id="IPR055166">
    <property type="entry name" value="Transc_reg_Sar_Rot_HTH"/>
</dbReference>
<feature type="domain" description="HTH marR-type" evidence="6">
    <location>
        <begin position="11"/>
        <end position="138"/>
    </location>
</feature>
<evidence type="ECO:0000256" key="1">
    <source>
        <dbReference type="ARBA" id="ARBA00004496"/>
    </source>
</evidence>
<dbReference type="Proteomes" id="UP001339883">
    <property type="component" value="Unassembled WGS sequence"/>
</dbReference>
<reference evidence="7 8" key="1">
    <citation type="submission" date="2019-08" db="EMBL/GenBank/DDBJ databases">
        <title>Five species of Acinetobacter isolated from floral nectar and animal pollinators.</title>
        <authorList>
            <person name="Hendry T.A."/>
        </authorList>
    </citation>
    <scope>NUCLEOTIDE SEQUENCE [LARGE SCALE GENOMIC DNA]</scope>
    <source>
        <strain evidence="7 8">MD18.27</strain>
    </source>
</reference>
<accession>A0ABU6DR22</accession>
<dbReference type="RefSeq" id="WP_325775053.1">
    <property type="nucleotide sequence ID" value="NZ_VTDN01000003.1"/>
</dbReference>
<comment type="subcellular location">
    <subcellularLocation>
        <location evidence="1">Cytoplasm</location>
    </subcellularLocation>
</comment>
<evidence type="ECO:0000256" key="4">
    <source>
        <dbReference type="ARBA" id="ARBA00023125"/>
    </source>
</evidence>
<dbReference type="PRINTS" id="PR00598">
    <property type="entry name" value="HTHMARR"/>
</dbReference>
<dbReference type="InterPro" id="IPR039422">
    <property type="entry name" value="MarR/SlyA-like"/>
</dbReference>
<dbReference type="Pfam" id="PF22381">
    <property type="entry name" value="Staph_reg_Sar_Rot"/>
    <property type="match status" value="1"/>
</dbReference>
<sequence length="146" mass="17223">MFEQDELLKLDNQFCFAVYSMNLSLNQTYRKLLSPWGLTYPQYLVLLVLWEEDHLTVSNIGKRLFLESSTLTPLLKRLEALKWVVRHRSKQDERQVLVSLTDEGMQLKAKMKDIPNQIQCASGCELQTMIEIKQQLNELRDRLNHK</sequence>
<keyword evidence="3" id="KW-0805">Transcription regulation</keyword>
<comment type="caution">
    <text evidence="7">The sequence shown here is derived from an EMBL/GenBank/DDBJ whole genome shotgun (WGS) entry which is preliminary data.</text>
</comment>
<dbReference type="Gene3D" id="1.10.10.10">
    <property type="entry name" value="Winged helix-like DNA-binding domain superfamily/Winged helix DNA-binding domain"/>
    <property type="match status" value="1"/>
</dbReference>
<evidence type="ECO:0000313" key="8">
    <source>
        <dbReference type="Proteomes" id="UP001339883"/>
    </source>
</evidence>